<accession>A0A511T9P0</accession>
<evidence type="ECO:0000259" key="1">
    <source>
        <dbReference type="Pfam" id="PF07969"/>
    </source>
</evidence>
<evidence type="ECO:0000313" key="3">
    <source>
        <dbReference type="EMBL" id="SEU37315.1"/>
    </source>
</evidence>
<dbReference type="Gene3D" id="2.30.40.10">
    <property type="entry name" value="Urease, subunit C, domain 1"/>
    <property type="match status" value="1"/>
</dbReference>
<protein>
    <submittedName>
        <fullName evidence="3">Amidohydrolase family protein</fullName>
    </submittedName>
</protein>
<evidence type="ECO:0000313" key="2">
    <source>
        <dbReference type="EMBL" id="GEN10906.1"/>
    </source>
</evidence>
<dbReference type="PANTHER" id="PTHR22642">
    <property type="entry name" value="IMIDAZOLONEPROPIONASE"/>
    <property type="match status" value="1"/>
</dbReference>
<dbReference type="STRING" id="1334629.MFUL124B02_41390"/>
<dbReference type="GO" id="GO:0016810">
    <property type="term" value="F:hydrolase activity, acting on carbon-nitrogen (but not peptide) bonds"/>
    <property type="evidence" value="ECO:0007669"/>
    <property type="project" value="InterPro"/>
</dbReference>
<name>A0A511T9P0_MYXFU</name>
<dbReference type="Pfam" id="PF07969">
    <property type="entry name" value="Amidohydro_3"/>
    <property type="match status" value="1"/>
</dbReference>
<feature type="domain" description="Amidohydrolase 3" evidence="1">
    <location>
        <begin position="72"/>
        <end position="128"/>
    </location>
</feature>
<dbReference type="InterPro" id="IPR013108">
    <property type="entry name" value="Amidohydro_3"/>
</dbReference>
<comment type="caution">
    <text evidence="2">The sequence shown here is derived from an EMBL/GenBank/DDBJ whole genome shotgun (WGS) entry which is preliminary data.</text>
</comment>
<dbReference type="EMBL" id="BJXR01000042">
    <property type="protein sequence ID" value="GEN10906.1"/>
    <property type="molecule type" value="Genomic_DNA"/>
</dbReference>
<dbReference type="RefSeq" id="WP_074958117.1">
    <property type="nucleotide sequence ID" value="NZ_BJXR01000042.1"/>
</dbReference>
<organism evidence="2 5">
    <name type="scientific">Myxococcus fulvus</name>
    <dbReference type="NCBI Taxonomy" id="33"/>
    <lineage>
        <taxon>Bacteria</taxon>
        <taxon>Pseudomonadati</taxon>
        <taxon>Myxococcota</taxon>
        <taxon>Myxococcia</taxon>
        <taxon>Myxococcales</taxon>
        <taxon>Cystobacterineae</taxon>
        <taxon>Myxococcaceae</taxon>
        <taxon>Myxococcus</taxon>
    </lineage>
</organism>
<proteinExistence type="predicted"/>
<dbReference type="SUPFAM" id="SSF51338">
    <property type="entry name" value="Composite domain of metallo-dependent hydrolases"/>
    <property type="match status" value="1"/>
</dbReference>
<dbReference type="InterPro" id="IPR011059">
    <property type="entry name" value="Metal-dep_hydrolase_composite"/>
</dbReference>
<dbReference type="AlphaFoldDB" id="A0A511T9P0"/>
<gene>
    <name evidence="2" type="ORF">MFU01_59430</name>
    <name evidence="3" type="ORF">SAMN05443572_11244</name>
</gene>
<dbReference type="PANTHER" id="PTHR22642:SF2">
    <property type="entry name" value="PROTEIN LONG AFTER FAR-RED 3"/>
    <property type="match status" value="1"/>
</dbReference>
<dbReference type="EMBL" id="FOIB01000012">
    <property type="protein sequence ID" value="SEU37315.1"/>
    <property type="molecule type" value="Genomic_DNA"/>
</dbReference>
<dbReference type="Proteomes" id="UP000183760">
    <property type="component" value="Unassembled WGS sequence"/>
</dbReference>
<dbReference type="Proteomes" id="UP000321514">
    <property type="component" value="Unassembled WGS sequence"/>
</dbReference>
<reference evidence="2 5" key="2">
    <citation type="submission" date="2019-07" db="EMBL/GenBank/DDBJ databases">
        <title>Whole genome shotgun sequence of Myxococcus fulvus NBRC 100333.</title>
        <authorList>
            <person name="Hosoyama A."/>
            <person name="Uohara A."/>
            <person name="Ohji S."/>
            <person name="Ichikawa N."/>
        </authorList>
    </citation>
    <scope>NUCLEOTIDE SEQUENCE [LARGE SCALE GENOMIC DNA]</scope>
    <source>
        <strain evidence="2 5">NBRC 100333</strain>
    </source>
</reference>
<evidence type="ECO:0000313" key="5">
    <source>
        <dbReference type="Proteomes" id="UP000321514"/>
    </source>
</evidence>
<evidence type="ECO:0000313" key="4">
    <source>
        <dbReference type="Proteomes" id="UP000183760"/>
    </source>
</evidence>
<keyword evidence="4" id="KW-1185">Reference proteome</keyword>
<reference evidence="3 4" key="1">
    <citation type="submission" date="2016-10" db="EMBL/GenBank/DDBJ databases">
        <authorList>
            <person name="Varghese N."/>
            <person name="Submissions S."/>
        </authorList>
    </citation>
    <scope>NUCLEOTIDE SEQUENCE [LARGE SCALE GENOMIC DNA]</scope>
    <source>
        <strain evidence="3 4">DSM 16525</strain>
    </source>
</reference>
<sequence>MSPTQPADRIFEGGTLLTMNDQQPTAEAVAVQAGRILAVGTRADILALRGPDTEVVSLRGGTMIPAIVDDPTTTDAAAGDAEPQTQGTLEPGQRANFVVLSDNPLTVTPRAREDLRVLHIVKDGESLYFDNARGAKEEEDTVFTEALFLDESGWLV</sequence>